<evidence type="ECO:0000313" key="1">
    <source>
        <dbReference type="EMBL" id="KAD6796237.1"/>
    </source>
</evidence>
<reference evidence="1 2" key="1">
    <citation type="submission" date="2019-05" db="EMBL/GenBank/DDBJ databases">
        <title>Mikania micrantha, genome provides insights into the molecular mechanism of rapid growth.</title>
        <authorList>
            <person name="Liu B."/>
        </authorList>
    </citation>
    <scope>NUCLEOTIDE SEQUENCE [LARGE SCALE GENOMIC DNA]</scope>
    <source>
        <strain evidence="1">NLD-2019</strain>
        <tissue evidence="1">Leaf</tissue>
    </source>
</reference>
<accession>A0A5N6PSS0</accession>
<protein>
    <recommendedName>
        <fullName evidence="3">Reverse transcriptase domain-containing protein</fullName>
    </recommendedName>
</protein>
<comment type="caution">
    <text evidence="1">The sequence shown here is derived from an EMBL/GenBank/DDBJ whole genome shotgun (WGS) entry which is preliminary data.</text>
</comment>
<dbReference type="PANTHER" id="PTHR46148:SF59">
    <property type="entry name" value="NUCLEOTIDYLTRANSFERASE, RIBONUCLEASE H"/>
    <property type="match status" value="1"/>
</dbReference>
<dbReference type="PANTHER" id="PTHR46148">
    <property type="entry name" value="CHROMO DOMAIN-CONTAINING PROTEIN"/>
    <property type="match status" value="1"/>
</dbReference>
<evidence type="ECO:0008006" key="3">
    <source>
        <dbReference type="Google" id="ProtNLM"/>
    </source>
</evidence>
<organism evidence="1 2">
    <name type="scientific">Mikania micrantha</name>
    <name type="common">bitter vine</name>
    <dbReference type="NCBI Taxonomy" id="192012"/>
    <lineage>
        <taxon>Eukaryota</taxon>
        <taxon>Viridiplantae</taxon>
        <taxon>Streptophyta</taxon>
        <taxon>Embryophyta</taxon>
        <taxon>Tracheophyta</taxon>
        <taxon>Spermatophyta</taxon>
        <taxon>Magnoliopsida</taxon>
        <taxon>eudicotyledons</taxon>
        <taxon>Gunneridae</taxon>
        <taxon>Pentapetalae</taxon>
        <taxon>asterids</taxon>
        <taxon>campanulids</taxon>
        <taxon>Asterales</taxon>
        <taxon>Asteraceae</taxon>
        <taxon>Asteroideae</taxon>
        <taxon>Heliantheae alliance</taxon>
        <taxon>Eupatorieae</taxon>
        <taxon>Mikania</taxon>
    </lineage>
</organism>
<dbReference type="Proteomes" id="UP000326396">
    <property type="component" value="Linkage Group LG11"/>
</dbReference>
<dbReference type="AlphaFoldDB" id="A0A5N6PSS0"/>
<sequence length="214" mass="25244">MTHIESFTLQIQSINSQAMKYIEALQFQVQSINSQPMIHIKALQFQAEQEIGNGTTRRKHGGTCGKGARKIMKTSMKRLPLEFDFQTRRVISETDSAFMHEYGYIENNCSFQFKDWRLVPNVVRMPLRHKLTVADESLIIPVEKIHIDEQLHFIEEPLEIMDREVKQLKQSRTPIVKVRWNSKRGPEFTWEREDHMKIMYPHLFTEEVVPDNDS</sequence>
<keyword evidence="2" id="KW-1185">Reference proteome</keyword>
<proteinExistence type="predicted"/>
<evidence type="ECO:0000313" key="2">
    <source>
        <dbReference type="Proteomes" id="UP000326396"/>
    </source>
</evidence>
<dbReference type="EMBL" id="SZYD01000003">
    <property type="protein sequence ID" value="KAD6796237.1"/>
    <property type="molecule type" value="Genomic_DNA"/>
</dbReference>
<dbReference type="OrthoDB" id="1633836at2759"/>
<name>A0A5N6PSS0_9ASTR</name>
<gene>
    <name evidence="1" type="ORF">E3N88_07133</name>
</gene>